<evidence type="ECO:0000313" key="8">
    <source>
        <dbReference type="EMBL" id="KAF5442523.1"/>
    </source>
</evidence>
<dbReference type="SUPFAM" id="SSF56801">
    <property type="entry name" value="Acetyl-CoA synthetase-like"/>
    <property type="match status" value="1"/>
</dbReference>
<keyword evidence="2" id="KW-0436">Ligase</keyword>
<reference evidence="8" key="1">
    <citation type="submission" date="2015-10" db="EMBL/GenBank/DDBJ databases">
        <authorList>
            <person name="Martinez-Garcia P.J."/>
            <person name="Crepeau M.W."/>
            <person name="Puiu D."/>
            <person name="Gonzalez-Ibeas D."/>
            <person name="Whalen J."/>
            <person name="Stevens K."/>
            <person name="Paul R."/>
            <person name="Butterfield T."/>
            <person name="Britton M."/>
            <person name="Reagan R."/>
            <person name="Chakraborty S."/>
            <person name="Walawage S.L."/>
            <person name="Vasquez-Gross H.A."/>
            <person name="Cardeno C."/>
            <person name="Famula R."/>
            <person name="Pratt K."/>
            <person name="Kuruganti S."/>
            <person name="Aradhya M.K."/>
            <person name="Leslie C.A."/>
            <person name="Dandekar A.M."/>
            <person name="Salzberg S.L."/>
            <person name="Wegrzyn J.L."/>
            <person name="Langley C.H."/>
            <person name="Neale D.B."/>
        </authorList>
    </citation>
    <scope>NUCLEOTIDE SEQUENCE</scope>
    <source>
        <tissue evidence="8">Leaves</tissue>
    </source>
</reference>
<dbReference type="Pfam" id="PF00501">
    <property type="entry name" value="AMP-binding"/>
    <property type="match status" value="1"/>
</dbReference>
<evidence type="ECO:0000256" key="6">
    <source>
        <dbReference type="SAM" id="SignalP"/>
    </source>
</evidence>
<organism evidence="8 9">
    <name type="scientific">Juglans regia</name>
    <name type="common">English walnut</name>
    <dbReference type="NCBI Taxonomy" id="51240"/>
    <lineage>
        <taxon>Eukaryota</taxon>
        <taxon>Viridiplantae</taxon>
        <taxon>Streptophyta</taxon>
        <taxon>Embryophyta</taxon>
        <taxon>Tracheophyta</taxon>
        <taxon>Spermatophyta</taxon>
        <taxon>Magnoliopsida</taxon>
        <taxon>eudicotyledons</taxon>
        <taxon>Gunneridae</taxon>
        <taxon>Pentapetalae</taxon>
        <taxon>rosids</taxon>
        <taxon>fabids</taxon>
        <taxon>Fagales</taxon>
        <taxon>Juglandaceae</taxon>
        <taxon>Juglans</taxon>
    </lineage>
</organism>
<dbReference type="GO" id="GO:0004467">
    <property type="term" value="F:long-chain fatty acid-CoA ligase activity"/>
    <property type="evidence" value="ECO:0007669"/>
    <property type="project" value="UniProtKB-EC"/>
</dbReference>
<evidence type="ECO:0000256" key="5">
    <source>
        <dbReference type="ARBA" id="ARBA00036813"/>
    </source>
</evidence>
<evidence type="ECO:0000256" key="1">
    <source>
        <dbReference type="ARBA" id="ARBA00006432"/>
    </source>
</evidence>
<keyword evidence="3" id="KW-0547">Nucleotide-binding</keyword>
<comment type="similarity">
    <text evidence="1">Belongs to the ATP-dependent AMP-binding enzyme family.</text>
</comment>
<dbReference type="Gene3D" id="3.40.50.12780">
    <property type="entry name" value="N-terminal domain of ligase-like"/>
    <property type="match status" value="1"/>
</dbReference>
<dbReference type="PANTHER" id="PTHR43272">
    <property type="entry name" value="LONG-CHAIN-FATTY-ACID--COA LIGASE"/>
    <property type="match status" value="1"/>
</dbReference>
<dbReference type="EMBL" id="LIHL02000016">
    <property type="protein sequence ID" value="KAF5442523.1"/>
    <property type="molecule type" value="Genomic_DNA"/>
</dbReference>
<dbReference type="Proteomes" id="UP000619265">
    <property type="component" value="Unassembled WGS sequence"/>
</dbReference>
<feature type="signal peptide" evidence="6">
    <location>
        <begin position="1"/>
        <end position="15"/>
    </location>
</feature>
<dbReference type="PANTHER" id="PTHR43272:SF83">
    <property type="entry name" value="ACYL-COA SYNTHETASE LONG-CHAIN, ISOFORM J"/>
    <property type="match status" value="1"/>
</dbReference>
<keyword evidence="4" id="KW-0067">ATP-binding</keyword>
<evidence type="ECO:0000256" key="4">
    <source>
        <dbReference type="ARBA" id="ARBA00022840"/>
    </source>
</evidence>
<dbReference type="GO" id="GO:0005524">
    <property type="term" value="F:ATP binding"/>
    <property type="evidence" value="ECO:0007669"/>
    <property type="project" value="UniProtKB-KW"/>
</dbReference>
<dbReference type="InterPro" id="IPR020845">
    <property type="entry name" value="AMP-binding_CS"/>
</dbReference>
<comment type="caution">
    <text evidence="8">The sequence shown here is derived from an EMBL/GenBank/DDBJ whole genome shotgun (WGS) entry which is preliminary data.</text>
</comment>
<evidence type="ECO:0000313" key="9">
    <source>
        <dbReference type="Proteomes" id="UP000619265"/>
    </source>
</evidence>
<feature type="chain" id="PRO_5032770473" description="AMP-dependent synthetase/ligase domain-containing protein" evidence="6">
    <location>
        <begin position="16"/>
        <end position="643"/>
    </location>
</feature>
<evidence type="ECO:0000256" key="3">
    <source>
        <dbReference type="ARBA" id="ARBA00022741"/>
    </source>
</evidence>
<keyword evidence="6" id="KW-0732">Signal</keyword>
<evidence type="ECO:0000259" key="7">
    <source>
        <dbReference type="Pfam" id="PF00501"/>
    </source>
</evidence>
<evidence type="ECO:0000256" key="2">
    <source>
        <dbReference type="ARBA" id="ARBA00022598"/>
    </source>
</evidence>
<dbReference type="AlphaFoldDB" id="A0A833WBK3"/>
<gene>
    <name evidence="8" type="ORF">F2P56_035169</name>
</gene>
<dbReference type="InterPro" id="IPR000873">
    <property type="entry name" value="AMP-dep_synth/lig_dom"/>
</dbReference>
<accession>A0A833WBK3</accession>
<proteinExistence type="inferred from homology"/>
<dbReference type="PROSITE" id="PS00455">
    <property type="entry name" value="AMP_BINDING"/>
    <property type="match status" value="1"/>
</dbReference>
<dbReference type="Gramene" id="Jr16_03800_p1">
    <property type="protein sequence ID" value="cds.Jr16_03800_p1"/>
    <property type="gene ID" value="Jr16_03800"/>
</dbReference>
<dbReference type="InterPro" id="IPR042099">
    <property type="entry name" value="ANL_N_sf"/>
</dbReference>
<reference evidence="8" key="2">
    <citation type="submission" date="2020-03" db="EMBL/GenBank/DDBJ databases">
        <title>Walnut 2.0.</title>
        <authorList>
            <person name="Marrano A."/>
            <person name="Britton M."/>
            <person name="Zimin A.V."/>
            <person name="Zaini P.A."/>
            <person name="Workman R."/>
            <person name="Puiu D."/>
            <person name="Bianco L."/>
            <person name="Allen B.J."/>
            <person name="Troggio M."/>
            <person name="Leslie C.A."/>
            <person name="Timp W."/>
            <person name="Dendekar A."/>
            <person name="Salzberg S.L."/>
            <person name="Neale D.B."/>
        </authorList>
    </citation>
    <scope>NUCLEOTIDE SEQUENCE</scope>
    <source>
        <tissue evidence="8">Leaves</tissue>
    </source>
</reference>
<comment type="catalytic activity">
    <reaction evidence="5">
        <text>a long-chain fatty acid + ATP + CoA = a long-chain fatty acyl-CoA + AMP + diphosphate</text>
        <dbReference type="Rhea" id="RHEA:15421"/>
        <dbReference type="ChEBI" id="CHEBI:30616"/>
        <dbReference type="ChEBI" id="CHEBI:33019"/>
        <dbReference type="ChEBI" id="CHEBI:57287"/>
        <dbReference type="ChEBI" id="CHEBI:57560"/>
        <dbReference type="ChEBI" id="CHEBI:83139"/>
        <dbReference type="ChEBI" id="CHEBI:456215"/>
        <dbReference type="EC" id="6.2.1.3"/>
    </reaction>
</comment>
<protein>
    <recommendedName>
        <fullName evidence="7">AMP-dependent synthetase/ligase domain-containing protein</fullName>
    </recommendedName>
</protein>
<feature type="domain" description="AMP-dependent synthetase/ligase" evidence="7">
    <location>
        <begin position="100"/>
        <end position="517"/>
    </location>
</feature>
<name>A0A833WBK3_JUGRE</name>
<sequence length="643" mass="70256">MSAYIVGVLVPLVVTLLLRNAKNSKKRGLLADVGGEPGYAIRNRRFTSPVQTAWEGISTLAELFEHSCEQYRDKYLLGTRELISREVEVTEEGRSFEKLHLGDYEWLTYGRAFEAVCNFASGLAQLGHRKEERAAIFADTREEWFIALQGCFRLNVTVVTIYASLGEEALCHSLNETEVTTVICGCKELKKLIEISEQLDTVKRVICMDDEIPSNASYVEKSKSWTITSFVDVESLGRENPVDADLPLPADIAVIMYTSGSTGLPKGVMMTHANVLATVSAVMTIVPGLGSKDIYMAYLPMAHILELAAENVIAAVGSAIGYGSPLTLTDTSTKIKKGTKGDATVLLPTLMTAVPAILDRVRDGVLKKVNAKGGLAKKLFDLAYARRLSAVNGSWFGAFGLEKAVWDFLVFRKVRAILGGRIRFVLSGGAPLSGDTQRFINICLGAPIGQGYGLTETSAGATFSEVDDTSVGRVGAPLPCSFIKLIDWPEGGYLTSDSPMPRGEIVVGGPNVTVGYFKNVEKTKELYKVDERGMRWYYTGDIGQFHADGCLEIIDRKKDIVKLQHGEYVSLGKVEAALLVSPFVDNIMLHADPFHSYCVALVVASQHMVEDWASKQGIPFTDFADLCEKAETKKELLASIQKV</sequence>